<dbReference type="PATRIC" id="fig|449659.4.peg.1516"/>
<evidence type="ECO:0000313" key="2">
    <source>
        <dbReference type="Proteomes" id="UP000051886"/>
    </source>
</evidence>
<proteinExistence type="predicted"/>
<dbReference type="AlphaFoldDB" id="A0A0R2LDF2"/>
<sequence length="258" mass="30364">MAKYYRVRTQEQWEWLCNKLNLSQAVIERSIAFPTVLRIENDDGLRIEIIYYGAPKNVSEVSNLMEESKMEDYITIYGKDAEQIRTTSDGQVPIVKYHEPSGRLTPIFDIADGIDIPKSLLYPKVKFTEEEKREFDDIKKHVTALYNAMVLIFEHRDECINLNNKLFYSAPPKYLNDVQRDFARAWTDESLIEVIPDKKWNVKVPHIENRFYFKHTDGGLKGSSSAYNDDYNQQFTVEELKYYGLEDESIYKRVEVEE</sequence>
<dbReference type="EMBL" id="JQCN01000031">
    <property type="protein sequence ID" value="KRN99489.1"/>
    <property type="molecule type" value="Genomic_DNA"/>
</dbReference>
<name>A0A0R2LDF2_9LACO</name>
<dbReference type="RefSeq" id="WP_017868811.1">
    <property type="nucleotide sequence ID" value="NZ_BJYB01000024.1"/>
</dbReference>
<reference evidence="1 2" key="1">
    <citation type="journal article" date="2015" name="Genome Announc.">
        <title>Expanding the biotechnology potential of lactobacilli through comparative genomics of 213 strains and associated genera.</title>
        <authorList>
            <person name="Sun Z."/>
            <person name="Harris H.M."/>
            <person name="McCann A."/>
            <person name="Guo C."/>
            <person name="Argimon S."/>
            <person name="Zhang W."/>
            <person name="Yang X."/>
            <person name="Jeffery I.B."/>
            <person name="Cooney J.C."/>
            <person name="Kagawa T.F."/>
            <person name="Liu W."/>
            <person name="Song Y."/>
            <person name="Salvetti E."/>
            <person name="Wrobel A."/>
            <person name="Rasinkangas P."/>
            <person name="Parkhill J."/>
            <person name="Rea M.C."/>
            <person name="O'Sullivan O."/>
            <person name="Ritari J."/>
            <person name="Douillard F.P."/>
            <person name="Paul Ross R."/>
            <person name="Yang R."/>
            <person name="Briner A.E."/>
            <person name="Felis G.E."/>
            <person name="de Vos W.M."/>
            <person name="Barrangou R."/>
            <person name="Klaenhammer T.R."/>
            <person name="Caufield P.W."/>
            <person name="Cui Y."/>
            <person name="Zhang H."/>
            <person name="O'Toole P.W."/>
        </authorList>
    </citation>
    <scope>NUCLEOTIDE SEQUENCE [LARGE SCALE GENOMIC DNA]</scope>
    <source>
        <strain evidence="1 2">NBRC 103219</strain>
    </source>
</reference>
<dbReference type="OrthoDB" id="2301693at2"/>
<protein>
    <submittedName>
        <fullName evidence="1">Uncharacterized protein</fullName>
    </submittedName>
</protein>
<comment type="caution">
    <text evidence="1">The sequence shown here is derived from an EMBL/GenBank/DDBJ whole genome shotgun (WGS) entry which is preliminary data.</text>
</comment>
<dbReference type="STRING" id="449659.IV66_GL001493"/>
<organism evidence="1 2">
    <name type="scientific">Ligilactobacillus pobuzihii</name>
    <dbReference type="NCBI Taxonomy" id="449659"/>
    <lineage>
        <taxon>Bacteria</taxon>
        <taxon>Bacillati</taxon>
        <taxon>Bacillota</taxon>
        <taxon>Bacilli</taxon>
        <taxon>Lactobacillales</taxon>
        <taxon>Lactobacillaceae</taxon>
        <taxon>Ligilactobacillus</taxon>
    </lineage>
</organism>
<gene>
    <name evidence="1" type="ORF">IV66_GL001493</name>
</gene>
<evidence type="ECO:0000313" key="1">
    <source>
        <dbReference type="EMBL" id="KRN99489.1"/>
    </source>
</evidence>
<accession>A0A0R2LDF2</accession>
<dbReference type="Proteomes" id="UP000051886">
    <property type="component" value="Unassembled WGS sequence"/>
</dbReference>
<keyword evidence="2" id="KW-1185">Reference proteome</keyword>